<gene>
    <name evidence="10" type="ORF">HMPREF9088_0639</name>
</gene>
<dbReference type="PATRIC" id="fig|888064.11.peg.1136"/>
<dbReference type="GO" id="GO:0009229">
    <property type="term" value="P:thiamine diphosphate biosynthetic process"/>
    <property type="evidence" value="ECO:0007669"/>
    <property type="project" value="UniProtKB-UniPathway"/>
</dbReference>
<dbReference type="GO" id="GO:0050334">
    <property type="term" value="F:thiaminase activity"/>
    <property type="evidence" value="ECO:0007669"/>
    <property type="project" value="UniProtKB-EC"/>
</dbReference>
<reference evidence="10 11" key="1">
    <citation type="submission" date="2010-12" db="EMBL/GenBank/DDBJ databases">
        <authorList>
            <person name="Muzny D."/>
            <person name="Qin X."/>
            <person name="Deng J."/>
            <person name="Jiang H."/>
            <person name="Liu Y."/>
            <person name="Qu J."/>
            <person name="Song X.-Z."/>
            <person name="Zhang L."/>
            <person name="Thornton R."/>
            <person name="Coyle M."/>
            <person name="Francisco L."/>
            <person name="Jackson L."/>
            <person name="Javaid M."/>
            <person name="Korchina V."/>
            <person name="Kovar C."/>
            <person name="Mata R."/>
            <person name="Mathew T."/>
            <person name="Ngo R."/>
            <person name="Nguyen L."/>
            <person name="Nguyen N."/>
            <person name="Okwuonu G."/>
            <person name="Ongeri F."/>
            <person name="Pham C."/>
            <person name="Simmons D."/>
            <person name="Wilczek-Boney K."/>
            <person name="Hale W."/>
            <person name="Jakkamsetti A."/>
            <person name="Pham P."/>
            <person name="Ruth R."/>
            <person name="San Lucas F."/>
            <person name="Warren J."/>
            <person name="Zhang J."/>
            <person name="Zhao Z."/>
            <person name="Zhou C."/>
            <person name="Zhu D."/>
            <person name="Lee S."/>
            <person name="Bess C."/>
            <person name="Blankenburg K."/>
            <person name="Forbes L."/>
            <person name="Fu Q."/>
            <person name="Gubbala S."/>
            <person name="Hirani K."/>
            <person name="Jayaseelan J.C."/>
            <person name="Lara F."/>
            <person name="Munidasa M."/>
            <person name="Palculict T."/>
            <person name="Patil S."/>
            <person name="Pu L.-L."/>
            <person name="Saada N."/>
            <person name="Tang L."/>
            <person name="Weissenberger G."/>
            <person name="Zhu Y."/>
            <person name="Hemphill L."/>
            <person name="Shang Y."/>
            <person name="Youmans B."/>
            <person name="Ayvaz T."/>
            <person name="Ross M."/>
            <person name="Santibanez J."/>
            <person name="Aqrawi P."/>
            <person name="Gross S."/>
            <person name="Joshi V."/>
            <person name="Fowler G."/>
            <person name="Nazareth L."/>
            <person name="Reid J."/>
            <person name="Worley K."/>
            <person name="Petrosino J."/>
            <person name="Highlander S."/>
            <person name="Gibbs R."/>
        </authorList>
    </citation>
    <scope>NUCLEOTIDE SEQUENCE [LARGE SCALE GENOMIC DNA]</scope>
    <source>
        <strain evidence="11">DSM 15952 / CCUG 50447 / LMG 22039 / TP 1.5</strain>
    </source>
</reference>
<comment type="catalytic activity">
    <reaction evidence="8">
        <text>thiamine + H2O = 5-(2-hydroxyethyl)-4-methylthiazole + 4-amino-5-hydroxymethyl-2-methylpyrimidine + H(+)</text>
        <dbReference type="Rhea" id="RHEA:17509"/>
        <dbReference type="ChEBI" id="CHEBI:15377"/>
        <dbReference type="ChEBI" id="CHEBI:15378"/>
        <dbReference type="ChEBI" id="CHEBI:16892"/>
        <dbReference type="ChEBI" id="CHEBI:17957"/>
        <dbReference type="ChEBI" id="CHEBI:18385"/>
        <dbReference type="EC" id="3.5.99.2"/>
    </reaction>
</comment>
<feature type="domain" description="Thiaminase-2/PQQC" evidence="9">
    <location>
        <begin position="2"/>
        <end position="60"/>
    </location>
</feature>
<evidence type="ECO:0000256" key="7">
    <source>
        <dbReference type="ARBA" id="ARBA00022977"/>
    </source>
</evidence>
<proteinExistence type="inferred from homology"/>
<dbReference type="HOGENOM" id="CLU_2824468_0_0_9"/>
<keyword evidence="11" id="KW-1185">Reference proteome</keyword>
<dbReference type="AlphaFoldDB" id="E6LE49"/>
<evidence type="ECO:0000256" key="8">
    <source>
        <dbReference type="ARBA" id="ARBA00048337"/>
    </source>
</evidence>
<comment type="caution">
    <text evidence="10">The sequence shown here is derived from an EMBL/GenBank/DDBJ whole genome shotgun (WGS) entry which is preliminary data.</text>
</comment>
<evidence type="ECO:0000256" key="5">
    <source>
        <dbReference type="ARBA" id="ARBA00012684"/>
    </source>
</evidence>
<dbReference type="InterPro" id="IPR016084">
    <property type="entry name" value="Haem_Oase-like_multi-hlx"/>
</dbReference>
<evidence type="ECO:0000313" key="10">
    <source>
        <dbReference type="EMBL" id="EFU74504.1"/>
    </source>
</evidence>
<dbReference type="Pfam" id="PF03070">
    <property type="entry name" value="TENA_THI-4"/>
    <property type="match status" value="1"/>
</dbReference>
<comment type="similarity">
    <text evidence="3">Belongs to the TenA family.</text>
</comment>
<dbReference type="STRING" id="888064.HMPREF9088_0639"/>
<evidence type="ECO:0000256" key="1">
    <source>
        <dbReference type="ARBA" id="ARBA00001881"/>
    </source>
</evidence>
<dbReference type="SUPFAM" id="SSF48613">
    <property type="entry name" value="Heme oxygenase-like"/>
    <property type="match status" value="1"/>
</dbReference>
<dbReference type="EC" id="3.5.99.2" evidence="5"/>
<accession>E6LE49</accession>
<comment type="catalytic activity">
    <reaction evidence="1">
        <text>4-amino-5-aminomethyl-2-methylpyrimidine + H2O = 4-amino-5-hydroxymethyl-2-methylpyrimidine + NH4(+)</text>
        <dbReference type="Rhea" id="RHEA:31799"/>
        <dbReference type="ChEBI" id="CHEBI:15377"/>
        <dbReference type="ChEBI" id="CHEBI:16892"/>
        <dbReference type="ChEBI" id="CHEBI:28938"/>
        <dbReference type="ChEBI" id="CHEBI:63416"/>
        <dbReference type="EC" id="3.5.99.2"/>
    </reaction>
</comment>
<dbReference type="UniPathway" id="UPA00060"/>
<name>E6LE49_ENTI1</name>
<dbReference type="eggNOG" id="COG0819">
    <property type="taxonomic scope" value="Bacteria"/>
</dbReference>
<protein>
    <recommendedName>
        <fullName evidence="6">Aminopyrimidine aminohydrolase</fullName>
        <ecNumber evidence="5">3.5.99.2</ecNumber>
    </recommendedName>
</protein>
<dbReference type="Gene3D" id="1.20.910.10">
    <property type="entry name" value="Heme oxygenase-like"/>
    <property type="match status" value="1"/>
</dbReference>
<evidence type="ECO:0000256" key="2">
    <source>
        <dbReference type="ARBA" id="ARBA00004948"/>
    </source>
</evidence>
<dbReference type="Proteomes" id="UP000010296">
    <property type="component" value="Unassembled WGS sequence"/>
</dbReference>
<dbReference type="InterPro" id="IPR004305">
    <property type="entry name" value="Thiaminase-2/PQQC"/>
</dbReference>
<comment type="subunit">
    <text evidence="4">Homotetramer.</text>
</comment>
<dbReference type="EMBL" id="AEPV01000024">
    <property type="protein sequence ID" value="EFU74504.1"/>
    <property type="molecule type" value="Genomic_DNA"/>
</dbReference>
<comment type="pathway">
    <text evidence="2">Cofactor biosynthesis; thiamine diphosphate biosynthesis.</text>
</comment>
<organism evidence="10 11">
    <name type="scientific">Enterococcus italicus (strain DSM 15952 / CCUG 50447 / LMG 22039 / TP 1.5)</name>
    <dbReference type="NCBI Taxonomy" id="888064"/>
    <lineage>
        <taxon>Bacteria</taxon>
        <taxon>Bacillati</taxon>
        <taxon>Bacillota</taxon>
        <taxon>Bacilli</taxon>
        <taxon>Lactobacillales</taxon>
        <taxon>Enterococcaceae</taxon>
        <taxon>Enterococcus</taxon>
    </lineage>
</organism>
<evidence type="ECO:0000256" key="6">
    <source>
        <dbReference type="ARBA" id="ARBA00013647"/>
    </source>
</evidence>
<evidence type="ECO:0000256" key="3">
    <source>
        <dbReference type="ARBA" id="ARBA00010264"/>
    </source>
</evidence>
<evidence type="ECO:0000256" key="4">
    <source>
        <dbReference type="ARBA" id="ARBA00011881"/>
    </source>
</evidence>
<sequence>MYQQWIATYDSEAYTEDVQTMLDLTNQAASEVDEQEREAMKHAFYRSSIYELRFWEMAYTMERWDS</sequence>
<dbReference type="GO" id="GO:0009228">
    <property type="term" value="P:thiamine biosynthetic process"/>
    <property type="evidence" value="ECO:0007669"/>
    <property type="project" value="UniProtKB-KW"/>
</dbReference>
<keyword evidence="7" id="KW-0784">Thiamine biosynthesis</keyword>
<evidence type="ECO:0000313" key="11">
    <source>
        <dbReference type="Proteomes" id="UP000010296"/>
    </source>
</evidence>
<evidence type="ECO:0000259" key="9">
    <source>
        <dbReference type="Pfam" id="PF03070"/>
    </source>
</evidence>